<name>A0A1H8N9C9_9ACTN</name>
<dbReference type="AlphaFoldDB" id="A0A1H8N9C9"/>
<proteinExistence type="predicted"/>
<dbReference type="Proteomes" id="UP000181951">
    <property type="component" value="Unassembled WGS sequence"/>
</dbReference>
<dbReference type="SUPFAM" id="SSF55874">
    <property type="entry name" value="ATPase domain of HSP90 chaperone/DNA topoisomerase II/histidine kinase"/>
    <property type="match status" value="1"/>
</dbReference>
<keyword evidence="3" id="KW-0808">Transferase</keyword>
<dbReference type="OrthoDB" id="4251531at2"/>
<dbReference type="STRING" id="310780.SAMN05216267_102191"/>
<keyword evidence="1" id="KW-0723">Serine/threonine-protein kinase</keyword>
<organism evidence="3 4">
    <name type="scientific">Actinacidiphila rubida</name>
    <dbReference type="NCBI Taxonomy" id="310780"/>
    <lineage>
        <taxon>Bacteria</taxon>
        <taxon>Bacillati</taxon>
        <taxon>Actinomycetota</taxon>
        <taxon>Actinomycetes</taxon>
        <taxon>Kitasatosporales</taxon>
        <taxon>Streptomycetaceae</taxon>
        <taxon>Actinacidiphila</taxon>
    </lineage>
</organism>
<dbReference type="CDD" id="cd16936">
    <property type="entry name" value="HATPase_RsbW-like"/>
    <property type="match status" value="1"/>
</dbReference>
<dbReference type="Gene3D" id="3.30.565.10">
    <property type="entry name" value="Histidine kinase-like ATPase, C-terminal domain"/>
    <property type="match status" value="1"/>
</dbReference>
<gene>
    <name evidence="3" type="ORF">SAMN05216267_102191</name>
</gene>
<dbReference type="InterPro" id="IPR036890">
    <property type="entry name" value="HATPase_C_sf"/>
</dbReference>
<evidence type="ECO:0000256" key="1">
    <source>
        <dbReference type="ARBA" id="ARBA00022527"/>
    </source>
</evidence>
<reference evidence="3 4" key="1">
    <citation type="submission" date="2016-10" db="EMBL/GenBank/DDBJ databases">
        <authorList>
            <person name="de Groot N.N."/>
        </authorList>
    </citation>
    <scope>NUCLEOTIDE SEQUENCE [LARGE SCALE GENOMIC DNA]</scope>
    <source>
        <strain evidence="3 4">CGMCC 4.2026</strain>
    </source>
</reference>
<accession>A0A1H8N9C9</accession>
<dbReference type="PANTHER" id="PTHR35526">
    <property type="entry name" value="ANTI-SIGMA-F FACTOR RSBW-RELATED"/>
    <property type="match status" value="1"/>
</dbReference>
<dbReference type="Pfam" id="PF13581">
    <property type="entry name" value="HATPase_c_2"/>
    <property type="match status" value="1"/>
</dbReference>
<dbReference type="InterPro" id="IPR050267">
    <property type="entry name" value="Anti-sigma-factor_SerPK"/>
</dbReference>
<sequence length="148" mass="15892">MHVPECADASAVDLLFPRRPRRVAAARNATRKALAEWGVPPEAAEAAVLVVSELVTNAVRHAEVPSGREVGLRVTRPGPDRIRVEVDDADTTVPRLRVPSDDDESSRGLPLIVALSIRHGVCPRLHGIGKTVWAEITTGLPECSGQDT</sequence>
<dbReference type="RefSeq" id="WP_075017358.1">
    <property type="nucleotide sequence ID" value="NZ_FODD01000021.1"/>
</dbReference>
<evidence type="ECO:0000259" key="2">
    <source>
        <dbReference type="Pfam" id="PF13581"/>
    </source>
</evidence>
<dbReference type="GO" id="GO:0004674">
    <property type="term" value="F:protein serine/threonine kinase activity"/>
    <property type="evidence" value="ECO:0007669"/>
    <property type="project" value="UniProtKB-KW"/>
</dbReference>
<dbReference type="PANTHER" id="PTHR35526:SF3">
    <property type="entry name" value="ANTI-SIGMA-F FACTOR RSBW"/>
    <property type="match status" value="1"/>
</dbReference>
<dbReference type="InterPro" id="IPR003594">
    <property type="entry name" value="HATPase_dom"/>
</dbReference>
<dbReference type="EMBL" id="FODD01000021">
    <property type="protein sequence ID" value="SEO26162.1"/>
    <property type="molecule type" value="Genomic_DNA"/>
</dbReference>
<evidence type="ECO:0000313" key="4">
    <source>
        <dbReference type="Proteomes" id="UP000181951"/>
    </source>
</evidence>
<protein>
    <submittedName>
        <fullName evidence="3">Anti-sigma regulatory factor (Ser/Thr protein kinase)</fullName>
    </submittedName>
</protein>
<evidence type="ECO:0000313" key="3">
    <source>
        <dbReference type="EMBL" id="SEO26162.1"/>
    </source>
</evidence>
<keyword evidence="4" id="KW-1185">Reference proteome</keyword>
<feature type="domain" description="Histidine kinase/HSP90-like ATPase" evidence="2">
    <location>
        <begin position="16"/>
        <end position="117"/>
    </location>
</feature>
<keyword evidence="3" id="KW-0418">Kinase</keyword>